<feature type="chain" id="PRO_5045305735" description="DUF4440 domain-containing protein" evidence="1">
    <location>
        <begin position="22"/>
        <end position="150"/>
    </location>
</feature>
<feature type="domain" description="DUF4440" evidence="2">
    <location>
        <begin position="33"/>
        <end position="143"/>
    </location>
</feature>
<accession>A0ABY1KPZ5</accession>
<comment type="caution">
    <text evidence="3">The sequence shown here is derived from an EMBL/GenBank/DDBJ whole genome shotgun (WGS) entry which is preliminary data.</text>
</comment>
<protein>
    <recommendedName>
        <fullName evidence="2">DUF4440 domain-containing protein</fullName>
    </recommendedName>
</protein>
<proteinExistence type="predicted"/>
<keyword evidence="4" id="KW-1185">Reference proteome</keyword>
<keyword evidence="1" id="KW-0732">Signal</keyword>
<evidence type="ECO:0000313" key="4">
    <source>
        <dbReference type="Proteomes" id="UP000185728"/>
    </source>
</evidence>
<dbReference type="EMBL" id="FTOB01000003">
    <property type="protein sequence ID" value="SIS63346.1"/>
    <property type="molecule type" value="Genomic_DNA"/>
</dbReference>
<gene>
    <name evidence="3" type="ORF">SAMN05421766_10336</name>
</gene>
<feature type="signal peptide" evidence="1">
    <location>
        <begin position="1"/>
        <end position="21"/>
    </location>
</feature>
<dbReference type="SUPFAM" id="SSF54427">
    <property type="entry name" value="NTF2-like"/>
    <property type="match status" value="1"/>
</dbReference>
<name>A0ABY1KPZ5_9FLAO</name>
<dbReference type="RefSeq" id="WP_083690438.1">
    <property type="nucleotide sequence ID" value="NZ_FTOB01000003.1"/>
</dbReference>
<organism evidence="3 4">
    <name type="scientific">Zobellia uliginosa</name>
    <dbReference type="NCBI Taxonomy" id="143224"/>
    <lineage>
        <taxon>Bacteria</taxon>
        <taxon>Pseudomonadati</taxon>
        <taxon>Bacteroidota</taxon>
        <taxon>Flavobacteriia</taxon>
        <taxon>Flavobacteriales</taxon>
        <taxon>Flavobacteriaceae</taxon>
        <taxon>Zobellia</taxon>
    </lineage>
</organism>
<evidence type="ECO:0000313" key="3">
    <source>
        <dbReference type="EMBL" id="SIS63346.1"/>
    </source>
</evidence>
<evidence type="ECO:0000259" key="2">
    <source>
        <dbReference type="Pfam" id="PF14534"/>
    </source>
</evidence>
<evidence type="ECO:0000256" key="1">
    <source>
        <dbReference type="SAM" id="SignalP"/>
    </source>
</evidence>
<dbReference type="Gene3D" id="3.10.450.50">
    <property type="match status" value="1"/>
</dbReference>
<sequence length="150" mass="17016">MKPFAVITLILLISGFSDVTAQPVTEAPLKETITQLDRTYFEAYNSCNIEKQAEMYAEDIEFYHDKGGLTTSKQDLLDSLKKNICGKVTRELVEGSIEVYPISEYGAVEIGFHKFHNNEEPDAISEPGKFIIIWKKTEATWNITRVISLH</sequence>
<dbReference type="InterPro" id="IPR027843">
    <property type="entry name" value="DUF4440"/>
</dbReference>
<dbReference type="InterPro" id="IPR032710">
    <property type="entry name" value="NTF2-like_dom_sf"/>
</dbReference>
<dbReference type="Pfam" id="PF14534">
    <property type="entry name" value="DUF4440"/>
    <property type="match status" value="1"/>
</dbReference>
<reference evidence="3 4" key="1">
    <citation type="submission" date="2017-01" db="EMBL/GenBank/DDBJ databases">
        <authorList>
            <person name="Varghese N."/>
            <person name="Submissions S."/>
        </authorList>
    </citation>
    <scope>NUCLEOTIDE SEQUENCE [LARGE SCALE GENOMIC DNA]</scope>
    <source>
        <strain evidence="3 4">DSM 2061</strain>
    </source>
</reference>
<dbReference type="Proteomes" id="UP000185728">
    <property type="component" value="Unassembled WGS sequence"/>
</dbReference>